<proteinExistence type="predicted"/>
<sequence length="197" mass="21375">MLGKLLAAALIALPWIGVFQLQPLVSAFSPDHHISDSKALANGWEIFSCEPPFDRGLQPLKNGRSSCSLVGGKQTLVAEGIKPARQKTGRWPTLGVAIRLPSHATQRFMGRTVQVEIEGACDNCSGPIKAVYATGAFGNSGWRDIELGNTLSKVQFSYEVPAKDLADYPDVSPWVVLNPENPDATLRIRRILVKAPE</sequence>
<evidence type="ECO:0000313" key="1">
    <source>
        <dbReference type="EMBL" id="KCZ89281.1"/>
    </source>
</evidence>
<evidence type="ECO:0000313" key="2">
    <source>
        <dbReference type="Proteomes" id="UP000024816"/>
    </source>
</evidence>
<name>A0A059FFG1_9PROT</name>
<comment type="caution">
    <text evidence="1">The sequence shown here is derived from an EMBL/GenBank/DDBJ whole genome shotgun (WGS) entry which is preliminary data.</text>
</comment>
<reference evidence="1 2" key="1">
    <citation type="journal article" date="2014" name="Antonie Van Leeuwenhoek">
        <title>Hyphomonas beringensis sp. nov. and Hyphomonas chukchiensis sp. nov., isolated from surface seawater of the Bering Sea and Chukchi Sea.</title>
        <authorList>
            <person name="Li C."/>
            <person name="Lai Q."/>
            <person name="Li G."/>
            <person name="Dong C."/>
            <person name="Wang J."/>
            <person name="Liao Y."/>
            <person name="Shao Z."/>
        </authorList>
    </citation>
    <scope>NUCLEOTIDE SEQUENCE [LARGE SCALE GENOMIC DNA]</scope>
    <source>
        <strain evidence="1 2">VP2</strain>
    </source>
</reference>
<keyword evidence="2" id="KW-1185">Reference proteome</keyword>
<dbReference type="Proteomes" id="UP000024816">
    <property type="component" value="Unassembled WGS sequence"/>
</dbReference>
<dbReference type="RefSeq" id="WP_035580612.1">
    <property type="nucleotide sequence ID" value="NZ_ARYJ01000004.1"/>
</dbReference>
<dbReference type="AlphaFoldDB" id="A0A059FFG1"/>
<dbReference type="EMBL" id="ARYJ01000004">
    <property type="protein sequence ID" value="KCZ89281.1"/>
    <property type="molecule type" value="Genomic_DNA"/>
</dbReference>
<protein>
    <submittedName>
        <fullName evidence="1">Uncharacterized protein</fullName>
    </submittedName>
</protein>
<dbReference type="PATRIC" id="fig|1280952.3.peg.1647"/>
<dbReference type="STRING" id="1280952.HJA_08287"/>
<gene>
    <name evidence="1" type="ORF">HJA_08287</name>
</gene>
<accession>A0A059FFG1</accession>
<organism evidence="1 2">
    <name type="scientific">Hyphomonas jannaschiana VP2</name>
    <dbReference type="NCBI Taxonomy" id="1280952"/>
    <lineage>
        <taxon>Bacteria</taxon>
        <taxon>Pseudomonadati</taxon>
        <taxon>Pseudomonadota</taxon>
        <taxon>Alphaproteobacteria</taxon>
        <taxon>Hyphomonadales</taxon>
        <taxon>Hyphomonadaceae</taxon>
        <taxon>Hyphomonas</taxon>
    </lineage>
</organism>